<protein>
    <submittedName>
        <fullName evidence="2">Uncharacterized protein</fullName>
    </submittedName>
</protein>
<evidence type="ECO:0000313" key="2">
    <source>
        <dbReference type="EMBL" id="KAH0755749.1"/>
    </source>
</evidence>
<accession>A0ABQ7UVC8</accession>
<feature type="region of interest" description="Disordered" evidence="1">
    <location>
        <begin position="20"/>
        <end position="66"/>
    </location>
</feature>
<sequence length="66" mass="7412">MGNEVQEAIRKATRVVKCCTSREDARGSDLERIEFKSNTTRPQTSRGPLDEPSYGSWRVTVEPLAT</sequence>
<keyword evidence="3" id="KW-1185">Reference proteome</keyword>
<dbReference type="EMBL" id="JAIVGD010000018">
    <property type="protein sequence ID" value="KAH0755749.1"/>
    <property type="molecule type" value="Genomic_DNA"/>
</dbReference>
<comment type="caution">
    <text evidence="2">The sequence shown here is derived from an EMBL/GenBank/DDBJ whole genome shotgun (WGS) entry which is preliminary data.</text>
</comment>
<proteinExistence type="predicted"/>
<dbReference type="Proteomes" id="UP000826656">
    <property type="component" value="Unassembled WGS sequence"/>
</dbReference>
<feature type="compositionally biased region" description="Basic and acidic residues" evidence="1">
    <location>
        <begin position="20"/>
        <end position="35"/>
    </location>
</feature>
<gene>
    <name evidence="2" type="ORF">KY290_026019</name>
</gene>
<name>A0ABQ7UVC8_SOLTU</name>
<feature type="compositionally biased region" description="Polar residues" evidence="1">
    <location>
        <begin position="36"/>
        <end position="46"/>
    </location>
</feature>
<organism evidence="2 3">
    <name type="scientific">Solanum tuberosum</name>
    <name type="common">Potato</name>
    <dbReference type="NCBI Taxonomy" id="4113"/>
    <lineage>
        <taxon>Eukaryota</taxon>
        <taxon>Viridiplantae</taxon>
        <taxon>Streptophyta</taxon>
        <taxon>Embryophyta</taxon>
        <taxon>Tracheophyta</taxon>
        <taxon>Spermatophyta</taxon>
        <taxon>Magnoliopsida</taxon>
        <taxon>eudicotyledons</taxon>
        <taxon>Gunneridae</taxon>
        <taxon>Pentapetalae</taxon>
        <taxon>asterids</taxon>
        <taxon>lamiids</taxon>
        <taxon>Solanales</taxon>
        <taxon>Solanaceae</taxon>
        <taxon>Solanoideae</taxon>
        <taxon>Solaneae</taxon>
        <taxon>Solanum</taxon>
    </lineage>
</organism>
<evidence type="ECO:0000256" key="1">
    <source>
        <dbReference type="SAM" id="MobiDB-lite"/>
    </source>
</evidence>
<reference evidence="2 3" key="1">
    <citation type="journal article" date="2021" name="bioRxiv">
        <title>Chromosome-scale and haplotype-resolved genome assembly of a tetraploid potato cultivar.</title>
        <authorList>
            <person name="Sun H."/>
            <person name="Jiao W.-B."/>
            <person name="Krause K."/>
            <person name="Campoy J.A."/>
            <person name="Goel M."/>
            <person name="Folz-Donahue K."/>
            <person name="Kukat C."/>
            <person name="Huettel B."/>
            <person name="Schneeberger K."/>
        </authorList>
    </citation>
    <scope>NUCLEOTIDE SEQUENCE [LARGE SCALE GENOMIC DNA]</scope>
    <source>
        <strain evidence="2">SolTubOtavaFocal</strain>
        <tissue evidence="2">Leaves</tissue>
    </source>
</reference>
<evidence type="ECO:0000313" key="3">
    <source>
        <dbReference type="Proteomes" id="UP000826656"/>
    </source>
</evidence>